<evidence type="ECO:0000259" key="3">
    <source>
        <dbReference type="Pfam" id="PF08205"/>
    </source>
</evidence>
<keyword evidence="2" id="KW-0472">Membrane</keyword>
<sequence>MAKIYTPNSKSVHGISSTQFCYNFISLMGLSDRKKVVLRTVNLKSSGLYRCEVSAEAPSFSSAQSEARMEVVYLPKEDPVITGVELQYQIGDEINLNCTSGKSHPAPVLHWYINEQQVASPEALIYYPQVQHRHGLMSVTLGLKFSLSSRHFLGGSMRVKCVASVSPVLWKGDSESVVESLAVKDMREALLLVRSSGYKVETLPGIFLILIPALLLCARLNLN</sequence>
<evidence type="ECO:0000256" key="1">
    <source>
        <dbReference type="ARBA" id="ARBA00023157"/>
    </source>
</evidence>
<keyword evidence="2" id="KW-0812">Transmembrane</keyword>
<dbReference type="PANTHER" id="PTHR21261">
    <property type="entry name" value="BEAT PROTEIN"/>
    <property type="match status" value="1"/>
</dbReference>
<dbReference type="InterPro" id="IPR013162">
    <property type="entry name" value="CD80_C2-set"/>
</dbReference>
<dbReference type="InterPro" id="IPR036179">
    <property type="entry name" value="Ig-like_dom_sf"/>
</dbReference>
<dbReference type="Pfam" id="PF08205">
    <property type="entry name" value="C2-set_2"/>
    <property type="match status" value="1"/>
</dbReference>
<proteinExistence type="predicted"/>
<dbReference type="EMBL" id="GEZM01002966">
    <property type="protein sequence ID" value="JAV97029.1"/>
    <property type="molecule type" value="Transcribed_RNA"/>
</dbReference>
<feature type="transmembrane region" description="Helical" evidence="2">
    <location>
        <begin position="203"/>
        <end position="222"/>
    </location>
</feature>
<organism evidence="4">
    <name type="scientific">Photinus pyralis</name>
    <name type="common">Common eastern firefly</name>
    <name type="synonym">Lampyris pyralis</name>
    <dbReference type="NCBI Taxonomy" id="7054"/>
    <lineage>
        <taxon>Eukaryota</taxon>
        <taxon>Metazoa</taxon>
        <taxon>Ecdysozoa</taxon>
        <taxon>Arthropoda</taxon>
        <taxon>Hexapoda</taxon>
        <taxon>Insecta</taxon>
        <taxon>Pterygota</taxon>
        <taxon>Neoptera</taxon>
        <taxon>Endopterygota</taxon>
        <taxon>Coleoptera</taxon>
        <taxon>Polyphaga</taxon>
        <taxon>Elateriformia</taxon>
        <taxon>Elateroidea</taxon>
        <taxon>Lampyridae</taxon>
        <taxon>Lampyrinae</taxon>
        <taxon>Photinus</taxon>
    </lineage>
</organism>
<evidence type="ECO:0000256" key="2">
    <source>
        <dbReference type="SAM" id="Phobius"/>
    </source>
</evidence>
<keyword evidence="2" id="KW-1133">Transmembrane helix</keyword>
<dbReference type="AlphaFoldDB" id="A0A1Y1NGY2"/>
<accession>A0A1Y1NGY2</accession>
<reference evidence="4" key="1">
    <citation type="journal article" date="2016" name="Sci. Rep.">
        <title>Molecular characterization of firefly nuptial gifts: a multi-omics approach sheds light on postcopulatory sexual selection.</title>
        <authorList>
            <person name="Al-Wathiqui N."/>
            <person name="Fallon T.R."/>
            <person name="South A."/>
            <person name="Weng J.K."/>
            <person name="Lewis S.M."/>
        </authorList>
    </citation>
    <scope>NUCLEOTIDE SEQUENCE</scope>
</reference>
<feature type="domain" description="CD80-like immunoglobulin C2-set" evidence="3">
    <location>
        <begin position="87"/>
        <end position="149"/>
    </location>
</feature>
<dbReference type="Gene3D" id="2.60.40.10">
    <property type="entry name" value="Immunoglobulins"/>
    <property type="match status" value="1"/>
</dbReference>
<protein>
    <recommendedName>
        <fullName evidence="3">CD80-like immunoglobulin C2-set domain-containing protein</fullName>
    </recommendedName>
</protein>
<dbReference type="PANTHER" id="PTHR21261:SF14">
    <property type="entry name" value="BEATEN PATH IV, ISOFORM B"/>
    <property type="match status" value="1"/>
</dbReference>
<name>A0A1Y1NGY2_PHOPY</name>
<dbReference type="SUPFAM" id="SSF48726">
    <property type="entry name" value="Immunoglobulin"/>
    <property type="match status" value="1"/>
</dbReference>
<dbReference type="InterPro" id="IPR013783">
    <property type="entry name" value="Ig-like_fold"/>
</dbReference>
<keyword evidence="1" id="KW-1015">Disulfide bond</keyword>
<evidence type="ECO:0000313" key="4">
    <source>
        <dbReference type="EMBL" id="JAV97029.1"/>
    </source>
</evidence>